<sequence length="199" mass="21856">MLWTMLNGSMVYWLLGQPSLTESSTCQAAHRLSGSWNGLWMSLHTVQYTSTVRSRSSSLRNACRLSGSMGVTRLPPWPSTDRVRLLTSASAVWDGAGRWPLTRRRTRSGSARNVGCCVLDLLWPWSLCVFSPCVLIWRGCSVAFGLGASRCCPYPVYLSPVFSFSIVGVPEIFVQVEALLEYTGGASRGGHGRDLFVEG</sequence>
<proteinExistence type="predicted"/>
<organism evidence="2 3">
    <name type="scientific">Lasiosphaeria ovina</name>
    <dbReference type="NCBI Taxonomy" id="92902"/>
    <lineage>
        <taxon>Eukaryota</taxon>
        <taxon>Fungi</taxon>
        <taxon>Dikarya</taxon>
        <taxon>Ascomycota</taxon>
        <taxon>Pezizomycotina</taxon>
        <taxon>Sordariomycetes</taxon>
        <taxon>Sordariomycetidae</taxon>
        <taxon>Sordariales</taxon>
        <taxon>Lasiosphaeriaceae</taxon>
        <taxon>Lasiosphaeria</taxon>
    </lineage>
</organism>
<evidence type="ECO:0008006" key="4">
    <source>
        <dbReference type="Google" id="ProtNLM"/>
    </source>
</evidence>
<accession>A0AAE0N408</accession>
<protein>
    <recommendedName>
        <fullName evidence="4">Secreted protein</fullName>
    </recommendedName>
</protein>
<dbReference type="EMBL" id="JAULSN010000006">
    <property type="protein sequence ID" value="KAK3369358.1"/>
    <property type="molecule type" value="Genomic_DNA"/>
</dbReference>
<dbReference type="AlphaFoldDB" id="A0AAE0N408"/>
<keyword evidence="1" id="KW-0732">Signal</keyword>
<name>A0AAE0N408_9PEZI</name>
<feature type="signal peptide" evidence="1">
    <location>
        <begin position="1"/>
        <end position="16"/>
    </location>
</feature>
<gene>
    <name evidence="2" type="ORF">B0T24DRAFT_632442</name>
</gene>
<feature type="chain" id="PRO_5042219605" description="Secreted protein" evidence="1">
    <location>
        <begin position="17"/>
        <end position="199"/>
    </location>
</feature>
<evidence type="ECO:0000256" key="1">
    <source>
        <dbReference type="SAM" id="SignalP"/>
    </source>
</evidence>
<keyword evidence="3" id="KW-1185">Reference proteome</keyword>
<reference evidence="2" key="1">
    <citation type="journal article" date="2023" name="Mol. Phylogenet. Evol.">
        <title>Genome-scale phylogeny and comparative genomics of the fungal order Sordariales.</title>
        <authorList>
            <person name="Hensen N."/>
            <person name="Bonometti L."/>
            <person name="Westerberg I."/>
            <person name="Brannstrom I.O."/>
            <person name="Guillou S."/>
            <person name="Cros-Aarteil S."/>
            <person name="Calhoun S."/>
            <person name="Haridas S."/>
            <person name="Kuo A."/>
            <person name="Mondo S."/>
            <person name="Pangilinan J."/>
            <person name="Riley R."/>
            <person name="LaButti K."/>
            <person name="Andreopoulos B."/>
            <person name="Lipzen A."/>
            <person name="Chen C."/>
            <person name="Yan M."/>
            <person name="Daum C."/>
            <person name="Ng V."/>
            <person name="Clum A."/>
            <person name="Steindorff A."/>
            <person name="Ohm R.A."/>
            <person name="Martin F."/>
            <person name="Silar P."/>
            <person name="Natvig D.O."/>
            <person name="Lalanne C."/>
            <person name="Gautier V."/>
            <person name="Ament-Velasquez S.L."/>
            <person name="Kruys A."/>
            <person name="Hutchinson M.I."/>
            <person name="Powell A.J."/>
            <person name="Barry K."/>
            <person name="Miller A.N."/>
            <person name="Grigoriev I.V."/>
            <person name="Debuchy R."/>
            <person name="Gladieux P."/>
            <person name="Hiltunen Thoren M."/>
            <person name="Johannesson H."/>
        </authorList>
    </citation>
    <scope>NUCLEOTIDE SEQUENCE</scope>
    <source>
        <strain evidence="2">CBS 958.72</strain>
    </source>
</reference>
<dbReference type="Proteomes" id="UP001287356">
    <property type="component" value="Unassembled WGS sequence"/>
</dbReference>
<evidence type="ECO:0000313" key="3">
    <source>
        <dbReference type="Proteomes" id="UP001287356"/>
    </source>
</evidence>
<evidence type="ECO:0000313" key="2">
    <source>
        <dbReference type="EMBL" id="KAK3369358.1"/>
    </source>
</evidence>
<comment type="caution">
    <text evidence="2">The sequence shown here is derived from an EMBL/GenBank/DDBJ whole genome shotgun (WGS) entry which is preliminary data.</text>
</comment>
<reference evidence="2" key="2">
    <citation type="submission" date="2023-06" db="EMBL/GenBank/DDBJ databases">
        <authorList>
            <consortium name="Lawrence Berkeley National Laboratory"/>
            <person name="Haridas S."/>
            <person name="Hensen N."/>
            <person name="Bonometti L."/>
            <person name="Westerberg I."/>
            <person name="Brannstrom I.O."/>
            <person name="Guillou S."/>
            <person name="Cros-Aarteil S."/>
            <person name="Calhoun S."/>
            <person name="Kuo A."/>
            <person name="Mondo S."/>
            <person name="Pangilinan J."/>
            <person name="Riley R."/>
            <person name="Labutti K."/>
            <person name="Andreopoulos B."/>
            <person name="Lipzen A."/>
            <person name="Chen C."/>
            <person name="Yanf M."/>
            <person name="Daum C."/>
            <person name="Ng V."/>
            <person name="Clum A."/>
            <person name="Steindorff A."/>
            <person name="Ohm R."/>
            <person name="Martin F."/>
            <person name="Silar P."/>
            <person name="Natvig D."/>
            <person name="Lalanne C."/>
            <person name="Gautier V."/>
            <person name="Ament-Velasquez S.L."/>
            <person name="Kruys A."/>
            <person name="Hutchinson M.I."/>
            <person name="Powell A.J."/>
            <person name="Barry K."/>
            <person name="Miller A.N."/>
            <person name="Grigoriev I.V."/>
            <person name="Debuchy R."/>
            <person name="Gladieux P."/>
            <person name="Thoren M.H."/>
            <person name="Johannesson H."/>
        </authorList>
    </citation>
    <scope>NUCLEOTIDE SEQUENCE</scope>
    <source>
        <strain evidence="2">CBS 958.72</strain>
    </source>
</reference>